<sequence>MYFYLRHRYTYWSRHGVPGKNYVDIMQFNKYTHEYDQEQTRKYGRIYGMYTISGKTIMINDPELLRDIFIKDFDKFPDHINNFHFGSSPLSKMLFFMPGDQRWKRARNIITPGFTSGKLRAMMTHITDNVDRFVDRLTQYELTGKVIDMRKYMGAYTMDNMGACAFGIELNSLENPNHPVLTNVKKLLDPPLTVAVMISAFFCGLARLLGSEPFDLRAAQYFTDLTKSIIDERKHHNKYLNNDKCTHQKRTDFIQLMLDAEKNDEDLGYDTSAAGNEVPDSETSINKKPVGILTPEEITANCLSFFMAGYDTTSSALTHALYNLCQHPDCQQRLYEELRDCDDMSPETVFHLKYLDAVITETLRLAPSFVRLFRTCVQDYKLGNTGITIPADTAVLISSYVIQRDPQYWPNPDQFQPDRFLKPTHDQYAYVTFGRGQRMCLGERFAINQMKLCMAKLLLKFEFSLVPASKV</sequence>
<dbReference type="PRINTS" id="PR00385">
    <property type="entry name" value="P450"/>
</dbReference>
<keyword evidence="7" id="KW-0256">Endoplasmic reticulum</keyword>
<evidence type="ECO:0000256" key="2">
    <source>
        <dbReference type="ARBA" id="ARBA00004174"/>
    </source>
</evidence>
<dbReference type="GO" id="GO:0020037">
    <property type="term" value="F:heme binding"/>
    <property type="evidence" value="ECO:0007669"/>
    <property type="project" value="InterPro"/>
</dbReference>
<protein>
    <recommendedName>
        <fullName evidence="16">Cytochrome P450</fullName>
    </recommendedName>
</protein>
<keyword evidence="15" id="KW-1185">Reference proteome</keyword>
<evidence type="ECO:0000256" key="3">
    <source>
        <dbReference type="ARBA" id="ARBA00004406"/>
    </source>
</evidence>
<dbReference type="PANTHER" id="PTHR24302">
    <property type="entry name" value="CYTOCHROME P450 FAMILY 3"/>
    <property type="match status" value="1"/>
</dbReference>
<dbReference type="InterPro" id="IPR050705">
    <property type="entry name" value="Cytochrome_P450_3A"/>
</dbReference>
<organism evidence="14">
    <name type="scientific">Medioppia subpectinata</name>
    <dbReference type="NCBI Taxonomy" id="1979941"/>
    <lineage>
        <taxon>Eukaryota</taxon>
        <taxon>Metazoa</taxon>
        <taxon>Ecdysozoa</taxon>
        <taxon>Arthropoda</taxon>
        <taxon>Chelicerata</taxon>
        <taxon>Arachnida</taxon>
        <taxon>Acari</taxon>
        <taxon>Acariformes</taxon>
        <taxon>Sarcoptiformes</taxon>
        <taxon>Oribatida</taxon>
        <taxon>Brachypylina</taxon>
        <taxon>Oppioidea</taxon>
        <taxon>Oppiidae</taxon>
        <taxon>Medioppia</taxon>
    </lineage>
</organism>
<dbReference type="InterPro" id="IPR001128">
    <property type="entry name" value="Cyt_P450"/>
</dbReference>
<dbReference type="GO" id="GO:0005506">
    <property type="term" value="F:iron ion binding"/>
    <property type="evidence" value="ECO:0007669"/>
    <property type="project" value="InterPro"/>
</dbReference>
<evidence type="ECO:0000256" key="5">
    <source>
        <dbReference type="ARBA" id="ARBA00022617"/>
    </source>
</evidence>
<evidence type="ECO:0000256" key="10">
    <source>
        <dbReference type="ARBA" id="ARBA00023033"/>
    </source>
</evidence>
<comment type="similarity">
    <text evidence="4 13">Belongs to the cytochrome P450 family.</text>
</comment>
<evidence type="ECO:0000256" key="8">
    <source>
        <dbReference type="ARBA" id="ARBA00023002"/>
    </source>
</evidence>
<keyword evidence="9 12" id="KW-0408">Iron</keyword>
<keyword evidence="10 13" id="KW-0503">Monooxygenase</keyword>
<dbReference type="FunFam" id="1.10.630.10:FF:000182">
    <property type="entry name" value="Cytochrome P450 3A4"/>
    <property type="match status" value="1"/>
</dbReference>
<dbReference type="SUPFAM" id="SSF48264">
    <property type="entry name" value="Cytochrome P450"/>
    <property type="match status" value="1"/>
</dbReference>
<evidence type="ECO:0000256" key="9">
    <source>
        <dbReference type="ARBA" id="ARBA00023004"/>
    </source>
</evidence>
<evidence type="ECO:0000256" key="6">
    <source>
        <dbReference type="ARBA" id="ARBA00022723"/>
    </source>
</evidence>
<dbReference type="OrthoDB" id="6408550at2759"/>
<evidence type="ECO:0000256" key="1">
    <source>
        <dbReference type="ARBA" id="ARBA00001971"/>
    </source>
</evidence>
<dbReference type="AlphaFoldDB" id="A0A7R9KPP0"/>
<evidence type="ECO:0000256" key="13">
    <source>
        <dbReference type="RuleBase" id="RU000461"/>
    </source>
</evidence>
<reference evidence="14" key="1">
    <citation type="submission" date="2020-11" db="EMBL/GenBank/DDBJ databases">
        <authorList>
            <person name="Tran Van P."/>
        </authorList>
    </citation>
    <scope>NUCLEOTIDE SEQUENCE</scope>
</reference>
<dbReference type="PROSITE" id="PS00086">
    <property type="entry name" value="CYTOCHROME_P450"/>
    <property type="match status" value="1"/>
</dbReference>
<proteinExistence type="inferred from homology"/>
<comment type="subcellular location">
    <subcellularLocation>
        <location evidence="3">Endoplasmic reticulum membrane</location>
        <topology evidence="3">Peripheral membrane protein</topology>
    </subcellularLocation>
    <subcellularLocation>
        <location evidence="2">Microsome membrane</location>
        <topology evidence="2">Peripheral membrane protein</topology>
    </subcellularLocation>
</comment>
<evidence type="ECO:0000256" key="11">
    <source>
        <dbReference type="ARBA" id="ARBA00043906"/>
    </source>
</evidence>
<accession>A0A7R9KPP0</accession>
<evidence type="ECO:0000313" key="14">
    <source>
        <dbReference type="EMBL" id="CAD7626772.1"/>
    </source>
</evidence>
<dbReference type="PANTHER" id="PTHR24302:SF15">
    <property type="entry name" value="FATTY-ACID PEROXYGENASE"/>
    <property type="match status" value="1"/>
</dbReference>
<dbReference type="InterPro" id="IPR002401">
    <property type="entry name" value="Cyt_P450_E_grp-I"/>
</dbReference>
<dbReference type="EMBL" id="OC858722">
    <property type="protein sequence ID" value="CAD7626772.1"/>
    <property type="molecule type" value="Genomic_DNA"/>
</dbReference>
<dbReference type="Proteomes" id="UP000759131">
    <property type="component" value="Unassembled WGS sequence"/>
</dbReference>
<gene>
    <name evidence="14" type="ORF">OSB1V03_LOCUS7204</name>
</gene>
<keyword evidence="7" id="KW-0492">Microsome</keyword>
<comment type="function">
    <text evidence="11">Cytochromes P450 are a group of heme-thiolate monooxygenases. They oxidize a variety of structurally unrelated compounds, including steroids, fatty acids, and xenobiotics.</text>
</comment>
<name>A0A7R9KPP0_9ACAR</name>
<feature type="binding site" description="axial binding residue" evidence="12">
    <location>
        <position position="440"/>
    </location>
    <ligand>
        <name>heme</name>
        <dbReference type="ChEBI" id="CHEBI:30413"/>
    </ligand>
    <ligandPart>
        <name>Fe</name>
        <dbReference type="ChEBI" id="CHEBI:18248"/>
    </ligandPart>
</feature>
<evidence type="ECO:0008006" key="16">
    <source>
        <dbReference type="Google" id="ProtNLM"/>
    </source>
</evidence>
<evidence type="ECO:0000313" key="15">
    <source>
        <dbReference type="Proteomes" id="UP000759131"/>
    </source>
</evidence>
<dbReference type="GO" id="GO:0005789">
    <property type="term" value="C:endoplasmic reticulum membrane"/>
    <property type="evidence" value="ECO:0007669"/>
    <property type="project" value="UniProtKB-SubCell"/>
</dbReference>
<comment type="cofactor">
    <cofactor evidence="1 12">
        <name>heme</name>
        <dbReference type="ChEBI" id="CHEBI:30413"/>
    </cofactor>
</comment>
<keyword evidence="8 13" id="KW-0560">Oxidoreductase</keyword>
<dbReference type="Pfam" id="PF00067">
    <property type="entry name" value="p450"/>
    <property type="match status" value="1"/>
</dbReference>
<dbReference type="GO" id="GO:0008395">
    <property type="term" value="F:steroid hydroxylase activity"/>
    <property type="evidence" value="ECO:0007669"/>
    <property type="project" value="TreeGrafter"/>
</dbReference>
<evidence type="ECO:0000256" key="7">
    <source>
        <dbReference type="ARBA" id="ARBA00022848"/>
    </source>
</evidence>
<dbReference type="InterPro" id="IPR017972">
    <property type="entry name" value="Cyt_P450_CS"/>
</dbReference>
<dbReference type="InterPro" id="IPR036396">
    <property type="entry name" value="Cyt_P450_sf"/>
</dbReference>
<dbReference type="EMBL" id="CAJPIZ010004147">
    <property type="protein sequence ID" value="CAG2107202.1"/>
    <property type="molecule type" value="Genomic_DNA"/>
</dbReference>
<evidence type="ECO:0000256" key="4">
    <source>
        <dbReference type="ARBA" id="ARBA00010617"/>
    </source>
</evidence>
<dbReference type="PRINTS" id="PR00463">
    <property type="entry name" value="EP450I"/>
</dbReference>
<dbReference type="Gene3D" id="1.10.630.10">
    <property type="entry name" value="Cytochrome P450"/>
    <property type="match status" value="1"/>
</dbReference>
<evidence type="ECO:0000256" key="12">
    <source>
        <dbReference type="PIRSR" id="PIRSR602401-1"/>
    </source>
</evidence>
<keyword evidence="6 12" id="KW-0479">Metal-binding</keyword>
<keyword evidence="5 12" id="KW-0349">Heme</keyword>
<dbReference type="GO" id="GO:0016705">
    <property type="term" value="F:oxidoreductase activity, acting on paired donors, with incorporation or reduction of molecular oxygen"/>
    <property type="evidence" value="ECO:0007669"/>
    <property type="project" value="InterPro"/>
</dbReference>
<dbReference type="CDD" id="cd11055">
    <property type="entry name" value="CYP3A-like"/>
    <property type="match status" value="1"/>
</dbReference>